<feature type="region of interest" description="Disordered" evidence="4">
    <location>
        <begin position="1"/>
        <end position="21"/>
    </location>
</feature>
<keyword evidence="2" id="KW-0677">Repeat</keyword>
<evidence type="ECO:0000256" key="2">
    <source>
        <dbReference type="ARBA" id="ARBA00022737"/>
    </source>
</evidence>
<keyword evidence="5" id="KW-0472">Membrane</keyword>
<feature type="region of interest" description="Disordered" evidence="4">
    <location>
        <begin position="957"/>
        <end position="976"/>
    </location>
</feature>
<feature type="transmembrane region" description="Helical" evidence="5">
    <location>
        <begin position="388"/>
        <end position="412"/>
    </location>
</feature>
<dbReference type="Pfam" id="PF00400">
    <property type="entry name" value="WD40"/>
    <property type="match status" value="2"/>
</dbReference>
<protein>
    <submittedName>
        <fullName evidence="6">WD40-repeat-containing domain protein</fullName>
    </submittedName>
</protein>
<feature type="transmembrane region" description="Helical" evidence="5">
    <location>
        <begin position="316"/>
        <end position="337"/>
    </location>
</feature>
<sequence>MSLSDLSDAHPAITTPTGRPFQHRRDTILKLVDMLLHDNEPHPTNPQPQSPPVDDDDRDAPSVEEHIQTAGAEAFSIFRRRIKSLDRELRNFANATRQLGSSIAILSSTCDLRERLAEILLLYHENSADLFPKKVAHVIRTPPLKNSMPARRRREERMEHKVVATPNVSGKLDPESIPEHIGSLARDLMTFLDCLNQFPEFSDEASNASFLAFLVDLEYWASCLNEYSGQFRYPAVQRYIHDLAAEMGVHMDSITSTLSMFTEVAVPSIRFAQKHAAASLLNIAIIATVFSAVTATTLQFSISLTDDTVADAVNCFWFGSLVFSIGAAVNSLLGMTWRQSIYRSPMHRVPWWVIIWIKRSPLVFLVISIACFSVGLCCFAYTTNQSSITSTVTTIFTAFTSFGLAAVSTWVASERWIFLRHHGRKWLSDALLESQEQFSHLKWVENTRRAFRHNLKKTRYLILRISGTTAAFVLRRQSDDTESSLHDLDLGGIPTLNESYEAPVRPPPSPLRYRIASAIFPTLQDPSKLAPPPMNSSSSDKSGHSPVEVAPPSKGKLLWKNAFRAVKVQAIVSAPSSPVVVGRSVRGRPRRITSPDLLNENIVALRKVMGPGAERVPRSRLADLLPNLTALEPIQDLAAHQALVRHLQFSPDGKYLATSSWDRTSVIFRVGDPFVSHRILAHAEGFVGQVAWSPNGKILLTKLPRGMKIWTAKDGVCKKTVDRRTPVESMAWCPGGEAFLSVEGSYVTKLDLNGNILDQYYFGAMKLHDVSITPDSQRLIGVGPLLSSPTGLHPKRSRVEKRLVVYNTETKQIENQTPVLNDVRGITMSQSARSGLMALVSYENKAPPQLWKLELVMRDLETHTVTARLTLRHTYMPKTAVDFKGPSYFGGKNDELVVCAGKAGDIHIWDRESATLLHHIRGKTYGGDLTCIAWNHASEDPFMFATGSHDGGVRVWSKPPPNFSDDEMEEQELTVD</sequence>
<keyword evidence="5" id="KW-1133">Transmembrane helix</keyword>
<accession>A0A5C3M000</accession>
<dbReference type="SUPFAM" id="SSF50978">
    <property type="entry name" value="WD40 repeat-like"/>
    <property type="match status" value="1"/>
</dbReference>
<keyword evidence="7" id="KW-1185">Reference proteome</keyword>
<dbReference type="InterPro" id="IPR051350">
    <property type="entry name" value="WD_repeat-ST_regulator"/>
</dbReference>
<dbReference type="AlphaFoldDB" id="A0A5C3M000"/>
<keyword evidence="5" id="KW-0812">Transmembrane</keyword>
<evidence type="ECO:0000256" key="5">
    <source>
        <dbReference type="SAM" id="Phobius"/>
    </source>
</evidence>
<evidence type="ECO:0000256" key="3">
    <source>
        <dbReference type="PROSITE-ProRule" id="PRU00221"/>
    </source>
</evidence>
<dbReference type="PANTHER" id="PTHR22838:SF0">
    <property type="entry name" value="WD REPEAT-CONTAINING PROTEIN 26"/>
    <property type="match status" value="1"/>
</dbReference>
<dbReference type="GO" id="GO:0043161">
    <property type="term" value="P:proteasome-mediated ubiquitin-dependent protein catabolic process"/>
    <property type="evidence" value="ECO:0007669"/>
    <property type="project" value="TreeGrafter"/>
</dbReference>
<dbReference type="InterPro" id="IPR036322">
    <property type="entry name" value="WD40_repeat_dom_sf"/>
</dbReference>
<dbReference type="PROSITE" id="PS50082">
    <property type="entry name" value="WD_REPEATS_2"/>
    <property type="match status" value="1"/>
</dbReference>
<dbReference type="OrthoDB" id="972532at2759"/>
<dbReference type="Proteomes" id="UP000308652">
    <property type="component" value="Unassembled WGS sequence"/>
</dbReference>
<dbReference type="SMART" id="SM00320">
    <property type="entry name" value="WD40"/>
    <property type="match status" value="4"/>
</dbReference>
<dbReference type="InterPro" id="IPR015943">
    <property type="entry name" value="WD40/YVTN_repeat-like_dom_sf"/>
</dbReference>
<dbReference type="Gene3D" id="2.130.10.10">
    <property type="entry name" value="YVTN repeat-like/Quinoprotein amine dehydrogenase"/>
    <property type="match status" value="2"/>
</dbReference>
<evidence type="ECO:0000256" key="1">
    <source>
        <dbReference type="ARBA" id="ARBA00022574"/>
    </source>
</evidence>
<proteinExistence type="predicted"/>
<name>A0A5C3M000_9AGAR</name>
<feature type="region of interest" description="Disordered" evidence="4">
    <location>
        <begin position="524"/>
        <end position="552"/>
    </location>
</feature>
<evidence type="ECO:0000313" key="7">
    <source>
        <dbReference type="Proteomes" id="UP000308652"/>
    </source>
</evidence>
<dbReference type="PANTHER" id="PTHR22838">
    <property type="entry name" value="WD REPEAT PROTEIN 26-RELATED"/>
    <property type="match status" value="1"/>
</dbReference>
<organism evidence="6 7">
    <name type="scientific">Crucibulum laeve</name>
    <dbReference type="NCBI Taxonomy" id="68775"/>
    <lineage>
        <taxon>Eukaryota</taxon>
        <taxon>Fungi</taxon>
        <taxon>Dikarya</taxon>
        <taxon>Basidiomycota</taxon>
        <taxon>Agaricomycotina</taxon>
        <taxon>Agaricomycetes</taxon>
        <taxon>Agaricomycetidae</taxon>
        <taxon>Agaricales</taxon>
        <taxon>Agaricineae</taxon>
        <taxon>Nidulariaceae</taxon>
        <taxon>Crucibulum</taxon>
    </lineage>
</organism>
<dbReference type="GO" id="GO:0034657">
    <property type="term" value="C:GID complex"/>
    <property type="evidence" value="ECO:0007669"/>
    <property type="project" value="TreeGrafter"/>
</dbReference>
<dbReference type="EMBL" id="ML213604">
    <property type="protein sequence ID" value="TFK38127.1"/>
    <property type="molecule type" value="Genomic_DNA"/>
</dbReference>
<evidence type="ECO:0000256" key="4">
    <source>
        <dbReference type="SAM" id="MobiDB-lite"/>
    </source>
</evidence>
<dbReference type="STRING" id="68775.A0A5C3M000"/>
<feature type="region of interest" description="Disordered" evidence="4">
    <location>
        <begin position="37"/>
        <end position="63"/>
    </location>
</feature>
<feature type="repeat" description="WD" evidence="3">
    <location>
        <begin position="637"/>
        <end position="670"/>
    </location>
</feature>
<keyword evidence="1 3" id="KW-0853">WD repeat</keyword>
<feature type="transmembrane region" description="Helical" evidence="5">
    <location>
        <begin position="362"/>
        <end position="382"/>
    </location>
</feature>
<feature type="compositionally biased region" description="Acidic residues" evidence="4">
    <location>
        <begin position="964"/>
        <end position="976"/>
    </location>
</feature>
<gene>
    <name evidence="6" type="ORF">BDQ12DRAFT_122314</name>
</gene>
<reference evidence="6 7" key="1">
    <citation type="journal article" date="2019" name="Nat. Ecol. Evol.">
        <title>Megaphylogeny resolves global patterns of mushroom evolution.</title>
        <authorList>
            <person name="Varga T."/>
            <person name="Krizsan K."/>
            <person name="Foldi C."/>
            <person name="Dima B."/>
            <person name="Sanchez-Garcia M."/>
            <person name="Sanchez-Ramirez S."/>
            <person name="Szollosi G.J."/>
            <person name="Szarkandi J.G."/>
            <person name="Papp V."/>
            <person name="Albert L."/>
            <person name="Andreopoulos W."/>
            <person name="Angelini C."/>
            <person name="Antonin V."/>
            <person name="Barry K.W."/>
            <person name="Bougher N.L."/>
            <person name="Buchanan P."/>
            <person name="Buyck B."/>
            <person name="Bense V."/>
            <person name="Catcheside P."/>
            <person name="Chovatia M."/>
            <person name="Cooper J."/>
            <person name="Damon W."/>
            <person name="Desjardin D."/>
            <person name="Finy P."/>
            <person name="Geml J."/>
            <person name="Haridas S."/>
            <person name="Hughes K."/>
            <person name="Justo A."/>
            <person name="Karasinski D."/>
            <person name="Kautmanova I."/>
            <person name="Kiss B."/>
            <person name="Kocsube S."/>
            <person name="Kotiranta H."/>
            <person name="LaButti K.M."/>
            <person name="Lechner B.E."/>
            <person name="Liimatainen K."/>
            <person name="Lipzen A."/>
            <person name="Lukacs Z."/>
            <person name="Mihaltcheva S."/>
            <person name="Morgado L.N."/>
            <person name="Niskanen T."/>
            <person name="Noordeloos M.E."/>
            <person name="Ohm R.A."/>
            <person name="Ortiz-Santana B."/>
            <person name="Ovrebo C."/>
            <person name="Racz N."/>
            <person name="Riley R."/>
            <person name="Savchenko A."/>
            <person name="Shiryaev A."/>
            <person name="Soop K."/>
            <person name="Spirin V."/>
            <person name="Szebenyi C."/>
            <person name="Tomsovsky M."/>
            <person name="Tulloss R.E."/>
            <person name="Uehling J."/>
            <person name="Grigoriev I.V."/>
            <person name="Vagvolgyi C."/>
            <person name="Papp T."/>
            <person name="Martin F.M."/>
            <person name="Miettinen O."/>
            <person name="Hibbett D.S."/>
            <person name="Nagy L.G."/>
        </authorList>
    </citation>
    <scope>NUCLEOTIDE SEQUENCE [LARGE SCALE GENOMIC DNA]</scope>
    <source>
        <strain evidence="6 7">CBS 166.37</strain>
    </source>
</reference>
<feature type="transmembrane region" description="Helical" evidence="5">
    <location>
        <begin position="280"/>
        <end position="304"/>
    </location>
</feature>
<evidence type="ECO:0000313" key="6">
    <source>
        <dbReference type="EMBL" id="TFK38127.1"/>
    </source>
</evidence>
<dbReference type="InterPro" id="IPR001680">
    <property type="entry name" value="WD40_rpt"/>
</dbReference>